<dbReference type="Proteomes" id="UP000177324">
    <property type="component" value="Unassembled WGS sequence"/>
</dbReference>
<dbReference type="PIRSF" id="PIRSF002070">
    <property type="entry name" value="SSB"/>
    <property type="match status" value="1"/>
</dbReference>
<protein>
    <recommendedName>
        <fullName evidence="2 3">Single-stranded DNA-binding protein</fullName>
        <shortName evidence="2">SSB</shortName>
    </recommendedName>
</protein>
<evidence type="ECO:0000313" key="5">
    <source>
        <dbReference type="EMBL" id="OGY17695.1"/>
    </source>
</evidence>
<dbReference type="CDD" id="cd04496">
    <property type="entry name" value="SSB_OBF"/>
    <property type="match status" value="1"/>
</dbReference>
<evidence type="ECO:0000313" key="6">
    <source>
        <dbReference type="Proteomes" id="UP000177324"/>
    </source>
</evidence>
<dbReference type="Gene3D" id="2.40.50.140">
    <property type="entry name" value="Nucleic acid-binding proteins"/>
    <property type="match status" value="1"/>
</dbReference>
<dbReference type="Pfam" id="PF00436">
    <property type="entry name" value="SSB"/>
    <property type="match status" value="1"/>
</dbReference>
<evidence type="ECO:0000256" key="1">
    <source>
        <dbReference type="ARBA" id="ARBA00023125"/>
    </source>
</evidence>
<reference evidence="5 6" key="1">
    <citation type="journal article" date="2016" name="Nat. Commun.">
        <title>Thousands of microbial genomes shed light on interconnected biogeochemical processes in an aquifer system.</title>
        <authorList>
            <person name="Anantharaman K."/>
            <person name="Brown C.T."/>
            <person name="Hug L.A."/>
            <person name="Sharon I."/>
            <person name="Castelle C.J."/>
            <person name="Probst A.J."/>
            <person name="Thomas B.C."/>
            <person name="Singh A."/>
            <person name="Wilkins M.J."/>
            <person name="Karaoz U."/>
            <person name="Brodie E.L."/>
            <person name="Williams K.H."/>
            <person name="Hubbard S.S."/>
            <person name="Banfield J.F."/>
        </authorList>
    </citation>
    <scope>NUCLEOTIDE SEQUENCE [LARGE SCALE GENOMIC DNA]</scope>
</reference>
<comment type="caution">
    <text evidence="5">The sequence shown here is derived from an EMBL/GenBank/DDBJ whole genome shotgun (WGS) entry which is preliminary data.</text>
</comment>
<dbReference type="PANTHER" id="PTHR10302:SF27">
    <property type="entry name" value="SINGLE-STRANDED DNA-BINDING PROTEIN"/>
    <property type="match status" value="1"/>
</dbReference>
<feature type="compositionally biased region" description="Basic and acidic residues" evidence="4">
    <location>
        <begin position="140"/>
        <end position="156"/>
    </location>
</feature>
<name>A0A1G1VQL9_9BACT</name>
<keyword evidence="1 2" id="KW-0238">DNA-binding</keyword>
<evidence type="ECO:0000256" key="4">
    <source>
        <dbReference type="SAM" id="MobiDB-lite"/>
    </source>
</evidence>
<evidence type="ECO:0000256" key="2">
    <source>
        <dbReference type="HAMAP-Rule" id="MF_00984"/>
    </source>
</evidence>
<sequence length="156" mass="17090">MGSRSLNKVLLIGNLTRDPELRYTPQGTAVCTFSLATNRTWTPSDGGEPQEATEFHRLVAWAKLAEICSQILYKGRRVFIEGRLQTREWTDAEGRPRTTTEVVVDNMIALGAPKGGGETVEGVVAEVAAEEVVTEASAEQPKKEKEEKVDSGDIPF</sequence>
<dbReference type="GO" id="GO:0003697">
    <property type="term" value="F:single-stranded DNA binding"/>
    <property type="evidence" value="ECO:0007669"/>
    <property type="project" value="UniProtKB-UniRule"/>
</dbReference>
<dbReference type="InterPro" id="IPR011344">
    <property type="entry name" value="ssDNA-bd"/>
</dbReference>
<evidence type="ECO:0000256" key="3">
    <source>
        <dbReference type="PIRNR" id="PIRNR002070"/>
    </source>
</evidence>
<proteinExistence type="inferred from homology"/>
<dbReference type="HAMAP" id="MF_00984">
    <property type="entry name" value="SSB"/>
    <property type="match status" value="1"/>
</dbReference>
<gene>
    <name evidence="5" type="ORF">A2784_00790</name>
</gene>
<feature type="region of interest" description="Disordered" evidence="4">
    <location>
        <begin position="133"/>
        <end position="156"/>
    </location>
</feature>
<dbReference type="InterPro" id="IPR012340">
    <property type="entry name" value="NA-bd_OB-fold"/>
</dbReference>
<dbReference type="NCBIfam" id="TIGR00621">
    <property type="entry name" value="ssb"/>
    <property type="match status" value="1"/>
</dbReference>
<organism evidence="5 6">
    <name type="scientific">Candidatus Chisholmbacteria bacterium RIFCSPHIGHO2_01_FULL_48_12</name>
    <dbReference type="NCBI Taxonomy" id="1797589"/>
    <lineage>
        <taxon>Bacteria</taxon>
        <taxon>Candidatus Chisholmiibacteriota</taxon>
    </lineage>
</organism>
<dbReference type="GO" id="GO:0009295">
    <property type="term" value="C:nucleoid"/>
    <property type="evidence" value="ECO:0007669"/>
    <property type="project" value="TreeGrafter"/>
</dbReference>
<dbReference type="AlphaFoldDB" id="A0A1G1VQL9"/>
<dbReference type="SUPFAM" id="SSF50249">
    <property type="entry name" value="Nucleic acid-binding proteins"/>
    <property type="match status" value="1"/>
</dbReference>
<accession>A0A1G1VQL9</accession>
<dbReference type="GO" id="GO:0006260">
    <property type="term" value="P:DNA replication"/>
    <property type="evidence" value="ECO:0007669"/>
    <property type="project" value="InterPro"/>
</dbReference>
<comment type="subunit">
    <text evidence="2">Homotetramer.</text>
</comment>
<dbReference type="InterPro" id="IPR000424">
    <property type="entry name" value="Primosome_PriB/ssb"/>
</dbReference>
<dbReference type="EMBL" id="MHCH01000016">
    <property type="protein sequence ID" value="OGY17695.1"/>
    <property type="molecule type" value="Genomic_DNA"/>
</dbReference>
<dbReference type="STRING" id="1797589.A2784_00790"/>
<dbReference type="PANTHER" id="PTHR10302">
    <property type="entry name" value="SINGLE-STRANDED DNA-BINDING PROTEIN"/>
    <property type="match status" value="1"/>
</dbReference>
<dbReference type="PROSITE" id="PS50935">
    <property type="entry name" value="SSB"/>
    <property type="match status" value="1"/>
</dbReference>
<comment type="caution">
    <text evidence="2">Lacks conserved residue(s) required for the propagation of feature annotation.</text>
</comment>